<evidence type="ECO:0000256" key="3">
    <source>
        <dbReference type="ARBA" id="ARBA00022723"/>
    </source>
</evidence>
<comment type="subunit">
    <text evidence="5">The complex is composed of two ATP-binding proteins (ModC), two transmembrane proteins (ModB) and a solute-binding protein (ModA).</text>
</comment>
<evidence type="ECO:0000256" key="2">
    <source>
        <dbReference type="ARBA" id="ARBA00022505"/>
    </source>
</evidence>
<dbReference type="PANTHER" id="PTHR30632:SF14">
    <property type="entry name" value="TUNGSTATE_MOLYBDATE_CHROMATE-BINDING PROTEIN MODA"/>
    <property type="match status" value="1"/>
</dbReference>
<evidence type="ECO:0000256" key="5">
    <source>
        <dbReference type="ARBA" id="ARBA00062515"/>
    </source>
</evidence>
<feature type="binding site" evidence="6">
    <location>
        <position position="64"/>
    </location>
    <ligand>
        <name>molybdate</name>
        <dbReference type="ChEBI" id="CHEBI:36264"/>
    </ligand>
</feature>
<evidence type="ECO:0000256" key="7">
    <source>
        <dbReference type="SAM" id="SignalP"/>
    </source>
</evidence>
<dbReference type="GO" id="GO:0030973">
    <property type="term" value="F:molybdate ion binding"/>
    <property type="evidence" value="ECO:0007669"/>
    <property type="project" value="InterPro"/>
</dbReference>
<dbReference type="Gene3D" id="3.40.190.10">
    <property type="entry name" value="Periplasmic binding protein-like II"/>
    <property type="match status" value="2"/>
</dbReference>
<comment type="caution">
    <text evidence="8">The sequence shown here is derived from an EMBL/GenBank/DDBJ whole genome shotgun (WGS) entry which is preliminary data.</text>
</comment>
<comment type="similarity">
    <text evidence="1">Belongs to the bacterial solute-binding protein ModA family.</text>
</comment>
<evidence type="ECO:0000313" key="9">
    <source>
        <dbReference type="Proteomes" id="UP000243859"/>
    </source>
</evidence>
<dbReference type="CDD" id="cd13539">
    <property type="entry name" value="PBP2_AvModA"/>
    <property type="match status" value="1"/>
</dbReference>
<dbReference type="EMBL" id="QAAA01000008">
    <property type="protein sequence ID" value="PTN02086.1"/>
    <property type="molecule type" value="Genomic_DNA"/>
</dbReference>
<dbReference type="RefSeq" id="WP_107892234.1">
    <property type="nucleotide sequence ID" value="NZ_NHSI01000029.1"/>
</dbReference>
<feature type="chain" id="PRO_5015538395" evidence="7">
    <location>
        <begin position="28"/>
        <end position="254"/>
    </location>
</feature>
<sequence>MAFAKGFLHGTSIVAFMALTIAPSARAGEVLAAVAANFTGAANEIAAAFTEATGHTVIHSFGPTGQIYAQITQEAPFEVFLAADQARPERAEAEGYAVPGTRFTYGVGRVVLWSADDTLIDGTGAVLGSGDFTHIAIANPQTAPYGAAAVETMQGLGVFASLGDKIVQGMTITQTHQFVATGNAQLGFVALSQVLDDESGSRWMVPQDLYAPIRQDAVLLERGAENEAARAYLAFLKGPEARMIIEKFGYDTED</sequence>
<dbReference type="PIRSF" id="PIRSF004846">
    <property type="entry name" value="ModA"/>
    <property type="match status" value="1"/>
</dbReference>
<keyword evidence="4 7" id="KW-0732">Signal</keyword>
<feature type="binding site" evidence="6">
    <location>
        <position position="172"/>
    </location>
    <ligand>
        <name>molybdate</name>
        <dbReference type="ChEBI" id="CHEBI:36264"/>
    </ligand>
</feature>
<dbReference type="GO" id="GO:0046872">
    <property type="term" value="F:metal ion binding"/>
    <property type="evidence" value="ECO:0007669"/>
    <property type="project" value="UniProtKB-KW"/>
</dbReference>
<dbReference type="AlphaFoldDB" id="A0A2T5BS00"/>
<dbReference type="FunFam" id="3.40.190.10:FF:000035">
    <property type="entry name" value="Molybdate ABC transporter substrate-binding protein"/>
    <property type="match status" value="1"/>
</dbReference>
<evidence type="ECO:0000256" key="6">
    <source>
        <dbReference type="PIRSR" id="PIRSR004846-1"/>
    </source>
</evidence>
<keyword evidence="9" id="KW-1185">Reference proteome</keyword>
<dbReference type="Pfam" id="PF13531">
    <property type="entry name" value="SBP_bac_11"/>
    <property type="match status" value="1"/>
</dbReference>
<dbReference type="PANTHER" id="PTHR30632">
    <property type="entry name" value="MOLYBDATE-BINDING PERIPLASMIC PROTEIN"/>
    <property type="match status" value="1"/>
</dbReference>
<reference evidence="8 9" key="1">
    <citation type="submission" date="2018-04" db="EMBL/GenBank/DDBJ databases">
        <title>Genomic Encyclopedia of Archaeal and Bacterial Type Strains, Phase II (KMG-II): from individual species to whole genera.</title>
        <authorList>
            <person name="Goeker M."/>
        </authorList>
    </citation>
    <scope>NUCLEOTIDE SEQUENCE [LARGE SCALE GENOMIC DNA]</scope>
    <source>
        <strain evidence="8 9">DSM 18064</strain>
    </source>
</reference>
<dbReference type="NCBIfam" id="TIGR01256">
    <property type="entry name" value="modA"/>
    <property type="match status" value="1"/>
</dbReference>
<proteinExistence type="inferred from homology"/>
<gene>
    <name evidence="8" type="ORF">C8N32_10836</name>
</gene>
<evidence type="ECO:0000256" key="4">
    <source>
        <dbReference type="ARBA" id="ARBA00022729"/>
    </source>
</evidence>
<protein>
    <submittedName>
        <fullName evidence="8">Molybdate transport system substrate-binding protein</fullName>
    </submittedName>
</protein>
<dbReference type="SUPFAM" id="SSF53850">
    <property type="entry name" value="Periplasmic binding protein-like II"/>
    <property type="match status" value="1"/>
</dbReference>
<organism evidence="8 9">
    <name type="scientific">Rhodovulum imhoffii</name>
    <dbReference type="NCBI Taxonomy" id="365340"/>
    <lineage>
        <taxon>Bacteria</taxon>
        <taxon>Pseudomonadati</taxon>
        <taxon>Pseudomonadota</taxon>
        <taxon>Alphaproteobacteria</taxon>
        <taxon>Rhodobacterales</taxon>
        <taxon>Paracoccaceae</taxon>
        <taxon>Rhodovulum</taxon>
    </lineage>
</organism>
<dbReference type="OrthoDB" id="9785015at2"/>
<name>A0A2T5BS00_9RHOB</name>
<dbReference type="InterPro" id="IPR044084">
    <property type="entry name" value="AvModA-like_subst-bd"/>
</dbReference>
<evidence type="ECO:0000256" key="1">
    <source>
        <dbReference type="ARBA" id="ARBA00009175"/>
    </source>
</evidence>
<evidence type="ECO:0000313" key="8">
    <source>
        <dbReference type="EMBL" id="PTN02086.1"/>
    </source>
</evidence>
<dbReference type="GO" id="GO:0015689">
    <property type="term" value="P:molybdate ion transport"/>
    <property type="evidence" value="ECO:0007669"/>
    <property type="project" value="InterPro"/>
</dbReference>
<dbReference type="GO" id="GO:1901359">
    <property type="term" value="F:tungstate binding"/>
    <property type="evidence" value="ECO:0007669"/>
    <property type="project" value="UniProtKB-ARBA"/>
</dbReference>
<dbReference type="InterPro" id="IPR050682">
    <property type="entry name" value="ModA/WtpA"/>
</dbReference>
<keyword evidence="3 6" id="KW-0479">Metal-binding</keyword>
<keyword evidence="2 6" id="KW-0500">Molybdenum</keyword>
<feature type="signal peptide" evidence="7">
    <location>
        <begin position="1"/>
        <end position="27"/>
    </location>
</feature>
<accession>A0A2T5BS00</accession>
<dbReference type="InterPro" id="IPR005950">
    <property type="entry name" value="ModA"/>
</dbReference>
<dbReference type="Proteomes" id="UP000243859">
    <property type="component" value="Unassembled WGS sequence"/>
</dbReference>